<sequence>MANSARVYIGRLSYQARERDVERFFRGYGRLKEVNLKNGFGFVEFEDSRDADDAVYDLNGRDLCGERVSVEHARGSARYRGGERDNYYNNGPPRRRGGGIDKYGPPVRTEFRIIVENLSSRVSWQDLKDYMRQAGEVTFADAHKQATNEGIVEFATLYDMESAIKKLDGTELSGRKIRLVEDRPSRGRSFMFVCVCVCVDHDQDPEAGAAQGADHVQDQDRGESPGVSHAAEVQERVGQEVEARPQRKVEAEVEVPKLVINRGHLADQSLVQEAQIEMIKI</sequence>
<dbReference type="GO" id="GO:0008380">
    <property type="term" value="P:RNA splicing"/>
    <property type="evidence" value="ECO:0007669"/>
    <property type="project" value="UniProtKB-KW"/>
</dbReference>
<dbReference type="InterPro" id="IPR050374">
    <property type="entry name" value="RRT5_SRSF_SR"/>
</dbReference>
<evidence type="ECO:0000313" key="13">
    <source>
        <dbReference type="EMBL" id="KAJ8045784.1"/>
    </source>
</evidence>
<feature type="region of interest" description="Disordered" evidence="11">
    <location>
        <begin position="207"/>
        <end position="227"/>
    </location>
</feature>
<comment type="subcellular location">
    <subcellularLocation>
        <location evidence="1">Nucleus speckle</location>
    </subcellularLocation>
</comment>
<dbReference type="InterPro" id="IPR047190">
    <property type="entry name" value="RRM2_SRSF4/6"/>
</dbReference>
<evidence type="ECO:0000256" key="4">
    <source>
        <dbReference type="ARBA" id="ARBA00022553"/>
    </source>
</evidence>
<dbReference type="Pfam" id="PF00076">
    <property type="entry name" value="RRM_1"/>
    <property type="match status" value="2"/>
</dbReference>
<keyword evidence="6" id="KW-0677">Repeat</keyword>
<evidence type="ECO:0000256" key="10">
    <source>
        <dbReference type="PROSITE-ProRule" id="PRU00176"/>
    </source>
</evidence>
<evidence type="ECO:0000256" key="1">
    <source>
        <dbReference type="ARBA" id="ARBA00004324"/>
    </source>
</evidence>
<keyword evidence="8" id="KW-0508">mRNA splicing</keyword>
<comment type="similarity">
    <text evidence="2">Belongs to the splicing factor SR family.</text>
</comment>
<dbReference type="PROSITE" id="PS50102">
    <property type="entry name" value="RRM"/>
    <property type="match status" value="2"/>
</dbReference>
<dbReference type="InterPro" id="IPR000504">
    <property type="entry name" value="RRM_dom"/>
</dbReference>
<gene>
    <name evidence="13" type="ORF">HOLleu_08865</name>
</gene>
<evidence type="ECO:0000256" key="3">
    <source>
        <dbReference type="ARBA" id="ARBA00022491"/>
    </source>
</evidence>
<protein>
    <submittedName>
        <fullName evidence="13">Serine/arginine-rich splicing factor 4</fullName>
    </submittedName>
</protein>
<dbReference type="FunFam" id="3.30.70.330:FF:000028">
    <property type="entry name" value="Putative serine/arginine-rich splicing factor 4"/>
    <property type="match status" value="1"/>
</dbReference>
<dbReference type="CDD" id="cd12337">
    <property type="entry name" value="RRM1_SRSF4_like"/>
    <property type="match status" value="1"/>
</dbReference>
<keyword evidence="14" id="KW-1185">Reference proteome</keyword>
<dbReference type="GO" id="GO:0005737">
    <property type="term" value="C:cytoplasm"/>
    <property type="evidence" value="ECO:0007669"/>
    <property type="project" value="TreeGrafter"/>
</dbReference>
<proteinExistence type="inferred from homology"/>
<keyword evidence="3" id="KW-0678">Repressor</keyword>
<dbReference type="GO" id="GO:0016607">
    <property type="term" value="C:nuclear speck"/>
    <property type="evidence" value="ECO:0007669"/>
    <property type="project" value="UniProtKB-SubCell"/>
</dbReference>
<evidence type="ECO:0000256" key="5">
    <source>
        <dbReference type="ARBA" id="ARBA00022664"/>
    </source>
</evidence>
<evidence type="ECO:0000256" key="9">
    <source>
        <dbReference type="ARBA" id="ARBA00023242"/>
    </source>
</evidence>
<dbReference type="SUPFAM" id="SSF54928">
    <property type="entry name" value="RNA-binding domain, RBD"/>
    <property type="match status" value="1"/>
</dbReference>
<dbReference type="PANTHER" id="PTHR23003">
    <property type="entry name" value="RNA RECOGNITION MOTIF RRM DOMAIN CONTAINING PROTEIN"/>
    <property type="match status" value="1"/>
</dbReference>
<dbReference type="InterPro" id="IPR035979">
    <property type="entry name" value="RBD_domain_sf"/>
</dbReference>
<evidence type="ECO:0000256" key="2">
    <source>
        <dbReference type="ARBA" id="ARBA00010269"/>
    </source>
</evidence>
<evidence type="ECO:0000259" key="12">
    <source>
        <dbReference type="PROSITE" id="PS50102"/>
    </source>
</evidence>
<dbReference type="EMBL" id="JAIZAY010000003">
    <property type="protein sequence ID" value="KAJ8045784.1"/>
    <property type="molecule type" value="Genomic_DNA"/>
</dbReference>
<keyword evidence="5" id="KW-0507">mRNA processing</keyword>
<dbReference type="Proteomes" id="UP001152320">
    <property type="component" value="Chromosome 3"/>
</dbReference>
<keyword evidence="4" id="KW-0597">Phosphoprotein</keyword>
<organism evidence="13 14">
    <name type="scientific">Holothuria leucospilota</name>
    <name type="common">Black long sea cucumber</name>
    <name type="synonym">Mertensiothuria leucospilota</name>
    <dbReference type="NCBI Taxonomy" id="206669"/>
    <lineage>
        <taxon>Eukaryota</taxon>
        <taxon>Metazoa</taxon>
        <taxon>Echinodermata</taxon>
        <taxon>Eleutherozoa</taxon>
        <taxon>Echinozoa</taxon>
        <taxon>Holothuroidea</taxon>
        <taxon>Aspidochirotacea</taxon>
        <taxon>Aspidochirotida</taxon>
        <taxon>Holothuriidae</taxon>
        <taxon>Holothuria</taxon>
    </lineage>
</organism>
<dbReference type="Gene3D" id="3.30.70.330">
    <property type="match status" value="2"/>
</dbReference>
<evidence type="ECO:0000256" key="6">
    <source>
        <dbReference type="ARBA" id="ARBA00022737"/>
    </source>
</evidence>
<comment type="caution">
    <text evidence="13">The sequence shown here is derived from an EMBL/GenBank/DDBJ whole genome shotgun (WGS) entry which is preliminary data.</text>
</comment>
<dbReference type="SMART" id="SM00360">
    <property type="entry name" value="RRM"/>
    <property type="match status" value="2"/>
</dbReference>
<feature type="region of interest" description="Disordered" evidence="11">
    <location>
        <begin position="80"/>
        <end position="102"/>
    </location>
</feature>
<dbReference type="AlphaFoldDB" id="A0A9Q1CJU4"/>
<dbReference type="CDD" id="cd12600">
    <property type="entry name" value="RRM2_SRSF4_like"/>
    <property type="match status" value="1"/>
</dbReference>
<accession>A0A9Q1CJU4</accession>
<dbReference type="PANTHER" id="PTHR23003:SF51">
    <property type="entry name" value="SERINE-ARGININE PROTEIN 55"/>
    <property type="match status" value="1"/>
</dbReference>
<evidence type="ECO:0000256" key="8">
    <source>
        <dbReference type="ARBA" id="ARBA00023187"/>
    </source>
</evidence>
<dbReference type="OrthoDB" id="1099063at2759"/>
<keyword evidence="9" id="KW-0539">Nucleus</keyword>
<dbReference type="FunFam" id="3.30.70.330:FF:000420">
    <property type="entry name" value="serine-arginine protein 55 isoform X1"/>
    <property type="match status" value="1"/>
</dbReference>
<evidence type="ECO:0000256" key="7">
    <source>
        <dbReference type="ARBA" id="ARBA00022884"/>
    </source>
</evidence>
<keyword evidence="7 10" id="KW-0694">RNA-binding</keyword>
<dbReference type="GO" id="GO:0003729">
    <property type="term" value="F:mRNA binding"/>
    <property type="evidence" value="ECO:0007669"/>
    <property type="project" value="TreeGrafter"/>
</dbReference>
<feature type="domain" description="RRM" evidence="12">
    <location>
        <begin position="111"/>
        <end position="184"/>
    </location>
</feature>
<dbReference type="GO" id="GO:0006397">
    <property type="term" value="P:mRNA processing"/>
    <property type="evidence" value="ECO:0007669"/>
    <property type="project" value="UniProtKB-KW"/>
</dbReference>
<evidence type="ECO:0000313" key="14">
    <source>
        <dbReference type="Proteomes" id="UP001152320"/>
    </source>
</evidence>
<dbReference type="InterPro" id="IPR012677">
    <property type="entry name" value="Nucleotide-bd_a/b_plait_sf"/>
</dbReference>
<evidence type="ECO:0000256" key="11">
    <source>
        <dbReference type="SAM" id="MobiDB-lite"/>
    </source>
</evidence>
<reference evidence="13" key="1">
    <citation type="submission" date="2021-10" db="EMBL/GenBank/DDBJ databases">
        <title>Tropical sea cucumber genome reveals ecological adaptation and Cuvierian tubules defense mechanism.</title>
        <authorList>
            <person name="Chen T."/>
        </authorList>
    </citation>
    <scope>NUCLEOTIDE SEQUENCE</scope>
    <source>
        <strain evidence="13">Nanhai2018</strain>
        <tissue evidence="13">Muscle</tissue>
    </source>
</reference>
<name>A0A9Q1CJU4_HOLLE</name>
<feature type="domain" description="RRM" evidence="12">
    <location>
        <begin position="5"/>
        <end position="75"/>
    </location>
</feature>